<organism evidence="1">
    <name type="scientific">Cacopsylla melanoneura</name>
    <dbReference type="NCBI Taxonomy" id="428564"/>
    <lineage>
        <taxon>Eukaryota</taxon>
        <taxon>Metazoa</taxon>
        <taxon>Ecdysozoa</taxon>
        <taxon>Arthropoda</taxon>
        <taxon>Hexapoda</taxon>
        <taxon>Insecta</taxon>
        <taxon>Pterygota</taxon>
        <taxon>Neoptera</taxon>
        <taxon>Paraneoptera</taxon>
        <taxon>Hemiptera</taxon>
        <taxon>Sternorrhyncha</taxon>
        <taxon>Psylloidea</taxon>
        <taxon>Psyllidae</taxon>
        <taxon>Psyllinae</taxon>
        <taxon>Cacopsylla</taxon>
    </lineage>
</organism>
<dbReference type="AlphaFoldDB" id="A0A8D8RN48"/>
<protein>
    <submittedName>
        <fullName evidence="1">Uncharacterized protein</fullName>
    </submittedName>
</protein>
<accession>A0A8D8RN48</accession>
<dbReference type="EMBL" id="HBUF01169204">
    <property type="protein sequence ID" value="CAG6651839.1"/>
    <property type="molecule type" value="Transcribed_RNA"/>
</dbReference>
<reference evidence="1" key="1">
    <citation type="submission" date="2021-05" db="EMBL/GenBank/DDBJ databases">
        <authorList>
            <person name="Alioto T."/>
            <person name="Alioto T."/>
            <person name="Gomez Garrido J."/>
        </authorList>
    </citation>
    <scope>NUCLEOTIDE SEQUENCE</scope>
</reference>
<sequence length="99" mass="11490">MKVFCTIHPRFANNSHDVIKLTKNNINATERVLKVEKYVNKQTSYTTFEKHTHMRKLYSTEKDQSVIQRSTARMQRSPCLLTITTTESLGDHFCGDRIG</sequence>
<name>A0A8D8RN48_9HEMI</name>
<proteinExistence type="predicted"/>
<evidence type="ECO:0000313" key="1">
    <source>
        <dbReference type="EMBL" id="CAG6651839.1"/>
    </source>
</evidence>